<evidence type="ECO:0000313" key="3">
    <source>
        <dbReference type="Proteomes" id="UP000286954"/>
    </source>
</evidence>
<keyword evidence="1" id="KW-0472">Membrane</keyword>
<evidence type="ECO:0000256" key="1">
    <source>
        <dbReference type="SAM" id="Phobius"/>
    </source>
</evidence>
<feature type="transmembrane region" description="Helical" evidence="1">
    <location>
        <begin position="35"/>
        <end position="53"/>
    </location>
</feature>
<keyword evidence="1" id="KW-0812">Transmembrane</keyword>
<keyword evidence="1" id="KW-1133">Transmembrane helix</keyword>
<feature type="transmembrane region" description="Helical" evidence="1">
    <location>
        <begin position="12"/>
        <end position="29"/>
    </location>
</feature>
<keyword evidence="3" id="KW-1185">Reference proteome</keyword>
<feature type="transmembrane region" description="Helical" evidence="1">
    <location>
        <begin position="60"/>
        <end position="85"/>
    </location>
</feature>
<dbReference type="AlphaFoldDB" id="A0A3T0ECD4"/>
<proteinExistence type="predicted"/>
<organism evidence="2 3">
    <name type="scientific">Glycocaulis alkaliphilus</name>
    <dbReference type="NCBI Taxonomy" id="1434191"/>
    <lineage>
        <taxon>Bacteria</taxon>
        <taxon>Pseudomonadati</taxon>
        <taxon>Pseudomonadota</taxon>
        <taxon>Alphaproteobacteria</taxon>
        <taxon>Maricaulales</taxon>
        <taxon>Maricaulaceae</taxon>
        <taxon>Glycocaulis</taxon>
    </lineage>
</organism>
<name>A0A3T0ECD4_9PROT</name>
<evidence type="ECO:0000313" key="2">
    <source>
        <dbReference type="EMBL" id="AZU04960.1"/>
    </source>
</evidence>
<accession>A0A3T0ECD4</accession>
<feature type="transmembrane region" description="Helical" evidence="1">
    <location>
        <begin position="91"/>
        <end position="109"/>
    </location>
</feature>
<dbReference type="KEGG" id="gak:X907_2445"/>
<gene>
    <name evidence="2" type="ORF">X907_2445</name>
</gene>
<dbReference type="EMBL" id="CP018911">
    <property type="protein sequence ID" value="AZU04960.1"/>
    <property type="molecule type" value="Genomic_DNA"/>
</dbReference>
<protein>
    <submittedName>
        <fullName evidence="2">Uncharacterized protein</fullName>
    </submittedName>
</protein>
<sequence length="115" mass="12586">MPVSILSNVATAAFHTIPFTLIVVLAFGYRGVLTIAAIFLTILITLFVQLPLIRHPTTGLFLVAVFSVPIALLSFNAIAFVWAMLAGMPYSFIWADSFALALAIPLWFWGMRAIT</sequence>
<reference evidence="2 3" key="1">
    <citation type="submission" date="2016-12" db="EMBL/GenBank/DDBJ databases">
        <title>The genome of dimorphic prosthecate Glycocaulis alkaliphilus 6b-8t, isolated from crude oil dictates its adaptability in petroleum environments.</title>
        <authorList>
            <person name="Wu X.-L."/>
            <person name="Geng S."/>
        </authorList>
    </citation>
    <scope>NUCLEOTIDE SEQUENCE [LARGE SCALE GENOMIC DNA]</scope>
    <source>
        <strain evidence="2 3">6B-8</strain>
    </source>
</reference>
<dbReference type="Proteomes" id="UP000286954">
    <property type="component" value="Chromosome"/>
</dbReference>